<protein>
    <recommendedName>
        <fullName evidence="4">FMN hydroxy acid dehydrogenase domain-containing protein</fullName>
    </recommendedName>
</protein>
<evidence type="ECO:0000313" key="5">
    <source>
        <dbReference type="EMBL" id="OQE12494.1"/>
    </source>
</evidence>
<keyword evidence="6" id="KW-1185">Reference proteome</keyword>
<evidence type="ECO:0000256" key="1">
    <source>
        <dbReference type="ARBA" id="ARBA00001917"/>
    </source>
</evidence>
<comment type="caution">
    <text evidence="5">The sequence shown here is derived from an EMBL/GenBank/DDBJ whole genome shotgun (WGS) entry which is preliminary data.</text>
</comment>
<evidence type="ECO:0000313" key="6">
    <source>
        <dbReference type="Proteomes" id="UP000191518"/>
    </source>
</evidence>
<dbReference type="AlphaFoldDB" id="A0A1V6SFL1"/>
<organism evidence="5 6">
    <name type="scientific">Penicillium vulpinum</name>
    <dbReference type="NCBI Taxonomy" id="29845"/>
    <lineage>
        <taxon>Eukaryota</taxon>
        <taxon>Fungi</taxon>
        <taxon>Dikarya</taxon>
        <taxon>Ascomycota</taxon>
        <taxon>Pezizomycotina</taxon>
        <taxon>Eurotiomycetes</taxon>
        <taxon>Eurotiomycetidae</taxon>
        <taxon>Eurotiales</taxon>
        <taxon>Aspergillaceae</taxon>
        <taxon>Penicillium</taxon>
    </lineage>
</organism>
<feature type="region of interest" description="Disordered" evidence="3">
    <location>
        <begin position="37"/>
        <end position="61"/>
    </location>
</feature>
<dbReference type="InterPro" id="IPR037396">
    <property type="entry name" value="FMN_HAD"/>
</dbReference>
<evidence type="ECO:0000259" key="4">
    <source>
        <dbReference type="PROSITE" id="PS51349"/>
    </source>
</evidence>
<dbReference type="GO" id="GO:0016491">
    <property type="term" value="F:oxidoreductase activity"/>
    <property type="evidence" value="ECO:0007669"/>
    <property type="project" value="UniProtKB-KW"/>
</dbReference>
<dbReference type="Gene3D" id="3.20.20.70">
    <property type="entry name" value="Aldolase class I"/>
    <property type="match status" value="1"/>
</dbReference>
<keyword evidence="2" id="KW-0560">Oxidoreductase</keyword>
<evidence type="ECO:0000256" key="2">
    <source>
        <dbReference type="ARBA" id="ARBA00023002"/>
    </source>
</evidence>
<comment type="cofactor">
    <cofactor evidence="1">
        <name>FMN</name>
        <dbReference type="ChEBI" id="CHEBI:58210"/>
    </cofactor>
</comment>
<name>A0A1V6SFL1_9EURO</name>
<feature type="domain" description="FMN hydroxy acid dehydrogenase" evidence="4">
    <location>
        <begin position="57"/>
        <end position="424"/>
    </location>
</feature>
<dbReference type="STRING" id="29845.A0A1V6SFL1"/>
<dbReference type="InterPro" id="IPR013785">
    <property type="entry name" value="Aldolase_TIM"/>
</dbReference>
<gene>
    <name evidence="5" type="ORF">PENVUL_c001G09633</name>
</gene>
<dbReference type="Proteomes" id="UP000191518">
    <property type="component" value="Unassembled WGS sequence"/>
</dbReference>
<dbReference type="PROSITE" id="PS51349">
    <property type="entry name" value="FMN_HYDROXY_ACID_DH_2"/>
    <property type="match status" value="1"/>
</dbReference>
<dbReference type="PANTHER" id="PTHR10578">
    <property type="entry name" value="S -2-HYDROXY-ACID OXIDASE-RELATED"/>
    <property type="match status" value="1"/>
</dbReference>
<reference evidence="6" key="1">
    <citation type="journal article" date="2017" name="Nat. Microbiol.">
        <title>Global analysis of biosynthetic gene clusters reveals vast potential of secondary metabolite production in Penicillium species.</title>
        <authorList>
            <person name="Nielsen J.C."/>
            <person name="Grijseels S."/>
            <person name="Prigent S."/>
            <person name="Ji B."/>
            <person name="Dainat J."/>
            <person name="Nielsen K.F."/>
            <person name="Frisvad J.C."/>
            <person name="Workman M."/>
            <person name="Nielsen J."/>
        </authorList>
    </citation>
    <scope>NUCLEOTIDE SEQUENCE [LARGE SCALE GENOMIC DNA]</scope>
    <source>
        <strain evidence="6">IBT 29486</strain>
    </source>
</reference>
<dbReference type="InterPro" id="IPR000262">
    <property type="entry name" value="FMN-dep_DH"/>
</dbReference>
<feature type="compositionally biased region" description="Polar residues" evidence="3">
    <location>
        <begin position="37"/>
        <end position="55"/>
    </location>
</feature>
<sequence>MPTIADGPPRLFPLTEHPYIHERGERRYLTARFTMTGISNADQRPTRPNKSQNEEAPSMESLKSLEEFESFSTKHLSKRAWSFNYAGAGDLISKRLDQEVYRSILLRPRVLVNVKECDLSTTIIGQKVGLPIFVSPMAMARLAHPAGEAGISAACGVLGAMHMISNNASMTPEEVVAAATPEQVFGFQLYVQTDRTESEAVLARINKIPAIQSIILTVDEPIPVKHELGPRGFELYNDAQIEVASQQREASPPSTEVRVAIPSVSGAAADAEWESTLQWIAKHTSLPIIIKGIQTYEDAQVAATYPQVKGIVLSNHGGRVIDTAPPAIHTLLEIRKYCPELLEKLDIMVDGGIRRGTDVVKALCLGARAVGIGRPVFWGLGAGGVAGVEKMLQILAEETRTCMGLLGVRRVADLGMRHVNAKIVEQQIYQGDSLIGYALAKWGDYPALIDGESGQEIPGYTNIAQTEEAQTLAYDETNGYKEEPVEASRKDFYVCRGCKCFVTTEIRPKTVAASNKWEIIVIWRRAVI</sequence>
<dbReference type="Pfam" id="PF01070">
    <property type="entry name" value="FMN_dh"/>
    <property type="match status" value="1"/>
</dbReference>
<dbReference type="EMBL" id="MDYP01000001">
    <property type="protein sequence ID" value="OQE12494.1"/>
    <property type="molecule type" value="Genomic_DNA"/>
</dbReference>
<dbReference type="PANTHER" id="PTHR10578:SF82">
    <property type="entry name" value="CYTOCHROME B2, PUTATIVE (AFU_ORTHOLOGUE AFUA_1G07200)-RELATED"/>
    <property type="match status" value="1"/>
</dbReference>
<accession>A0A1V6SFL1</accession>
<dbReference type="SUPFAM" id="SSF51395">
    <property type="entry name" value="FMN-linked oxidoreductases"/>
    <property type="match status" value="1"/>
</dbReference>
<proteinExistence type="predicted"/>
<evidence type="ECO:0000256" key="3">
    <source>
        <dbReference type="SAM" id="MobiDB-lite"/>
    </source>
</evidence>